<keyword evidence="6" id="KW-0067">ATP-binding</keyword>
<keyword evidence="5 9" id="KW-0227">DNA damage</keyword>
<reference evidence="13" key="1">
    <citation type="submission" date="2016-10" db="EMBL/GenBank/DDBJ databases">
        <authorList>
            <person name="de Groot N.N."/>
        </authorList>
    </citation>
    <scope>NUCLEOTIDE SEQUENCE [LARGE SCALE GENOMIC DNA]</scope>
    <source>
        <strain evidence="13">DSM 12489</strain>
    </source>
</reference>
<feature type="coiled-coil region" evidence="10">
    <location>
        <begin position="321"/>
        <end position="362"/>
    </location>
</feature>
<organism evidence="13 14">
    <name type="scientific">Alicyclobacillus hesperidum</name>
    <dbReference type="NCBI Taxonomy" id="89784"/>
    <lineage>
        <taxon>Bacteria</taxon>
        <taxon>Bacillati</taxon>
        <taxon>Bacillota</taxon>
        <taxon>Bacilli</taxon>
        <taxon>Bacillales</taxon>
        <taxon>Alicyclobacillaceae</taxon>
        <taxon>Alicyclobacillus</taxon>
    </lineage>
</organism>
<dbReference type="AlphaFoldDB" id="A0A1H2T3I1"/>
<dbReference type="EMBL" id="BSRA01000007">
    <property type="protein sequence ID" value="GLV13742.1"/>
    <property type="molecule type" value="Genomic_DNA"/>
</dbReference>
<dbReference type="CDD" id="cd03241">
    <property type="entry name" value="ABC_RecN"/>
    <property type="match status" value="2"/>
</dbReference>
<dbReference type="NCBIfam" id="TIGR00634">
    <property type="entry name" value="recN"/>
    <property type="match status" value="1"/>
</dbReference>
<keyword evidence="4" id="KW-0547">Nucleotide-binding</keyword>
<evidence type="ECO:0000256" key="10">
    <source>
        <dbReference type="SAM" id="Coils"/>
    </source>
</evidence>
<comment type="similarity">
    <text evidence="2 9">Belongs to the RecN family.</text>
</comment>
<keyword evidence="10" id="KW-0175">Coiled coil</keyword>
<comment type="function">
    <text evidence="1 9">May be involved in recombinational repair of damaged DNA.</text>
</comment>
<evidence type="ECO:0000256" key="1">
    <source>
        <dbReference type="ARBA" id="ARBA00003618"/>
    </source>
</evidence>
<name>A0A1H2T3I1_9BACL</name>
<dbReference type="SUPFAM" id="SSF52540">
    <property type="entry name" value="P-loop containing nucleoside triphosphate hydrolases"/>
    <property type="match status" value="1"/>
</dbReference>
<reference evidence="14" key="2">
    <citation type="submission" date="2016-10" db="EMBL/GenBank/DDBJ databases">
        <authorList>
            <person name="Varghese N."/>
        </authorList>
    </citation>
    <scope>NUCLEOTIDE SEQUENCE [LARGE SCALE GENOMIC DNA]</scope>
    <source>
        <strain evidence="14">DSM 12489</strain>
    </source>
</reference>
<evidence type="ECO:0000256" key="3">
    <source>
        <dbReference type="ARBA" id="ARBA00021315"/>
    </source>
</evidence>
<evidence type="ECO:0000256" key="2">
    <source>
        <dbReference type="ARBA" id="ARBA00009441"/>
    </source>
</evidence>
<dbReference type="GO" id="GO:0005524">
    <property type="term" value="F:ATP binding"/>
    <property type="evidence" value="ECO:0007669"/>
    <property type="project" value="UniProtKB-KW"/>
</dbReference>
<evidence type="ECO:0000259" key="11">
    <source>
        <dbReference type="Pfam" id="PF02463"/>
    </source>
</evidence>
<proteinExistence type="inferred from homology"/>
<feature type="domain" description="RecF/RecN/SMC N-terminal" evidence="11">
    <location>
        <begin position="2"/>
        <end position="505"/>
    </location>
</feature>
<dbReference type="GO" id="GO:0006281">
    <property type="term" value="P:DNA repair"/>
    <property type="evidence" value="ECO:0007669"/>
    <property type="project" value="UniProtKB-KW"/>
</dbReference>
<dbReference type="Proteomes" id="UP001157137">
    <property type="component" value="Unassembled WGS sequence"/>
</dbReference>
<dbReference type="NCBIfam" id="NF008121">
    <property type="entry name" value="PRK10869.1"/>
    <property type="match status" value="1"/>
</dbReference>
<evidence type="ECO:0000313" key="12">
    <source>
        <dbReference type="EMBL" id="GLV13742.1"/>
    </source>
</evidence>
<dbReference type="FunFam" id="3.40.50.300:FF:000356">
    <property type="entry name" value="DNA repair protein RecN"/>
    <property type="match status" value="1"/>
</dbReference>
<dbReference type="InterPro" id="IPR003395">
    <property type="entry name" value="RecF/RecN/SMC_N"/>
</dbReference>
<accession>A0A1H2T3I1</accession>
<sequence>MLIELYVRNFVLIDELRLTFGKGLHVFTGETGAGKSLLFDATRAVLGARVSSQIVQVGADHALIEAVFAVGRNSACVELLEQWGIDYDDVLVVSRTVYTNGRSQCRINGRAATVQMLRQVGQALVEMQDQHESVALVTPVYQRRLLDLYGRHGELLDATASAYLAWQSLVRELAQTQVTERERAQQIDMCRFQIEEIERVGVVAGEDDELREERQRLLAAQKLRGHVDVLANSLDDPRSGAIAQLTIAEQEAAELAERVQEFGQIHELIVAAKIQVEEAAFTVSRYAGRLDVDPIRLTQIEDRLAELRGLTRKYGATAAEIAEYLQRMKMKLAELESHEQRLATLEEQVTVMETQYIEAARRLHDARVETAKRLQVRVNEALHRLQMTDAQCEIAVHWQDSARSEDGMDDIEFLFRANLGQPLLPLQKVASGGELSRTLLAVKVVVADIEQVETLVFDEIDTGVSGDAAQRVAELLRELGSDKQVLCVTHSPQLAAAGHVHFEIHKEVVANATSTRVRQLEERERALEIGRLLGAGVSDETAVRHARALLESFRRGTTIAK</sequence>
<evidence type="ECO:0000256" key="7">
    <source>
        <dbReference type="ARBA" id="ARBA00023204"/>
    </source>
</evidence>
<reference evidence="12" key="3">
    <citation type="submission" date="2023-02" db="EMBL/GenBank/DDBJ databases">
        <title>Proposal of a novel subspecies: Alicyclobacillus hesperidum subspecies aegle.</title>
        <authorList>
            <person name="Goto K."/>
            <person name="Fujii T."/>
            <person name="Yasui K."/>
            <person name="Mochida K."/>
            <person name="Kato-Tanaka Y."/>
            <person name="Morohoshi S."/>
            <person name="An S.Y."/>
            <person name="Kasai H."/>
            <person name="Yokota A."/>
        </authorList>
    </citation>
    <scope>NUCLEOTIDE SEQUENCE</scope>
    <source>
        <strain evidence="12">DSM 12766</strain>
    </source>
</reference>
<evidence type="ECO:0000313" key="14">
    <source>
        <dbReference type="Proteomes" id="UP000182589"/>
    </source>
</evidence>
<evidence type="ECO:0000313" key="13">
    <source>
        <dbReference type="EMBL" id="SDW38408.1"/>
    </source>
</evidence>
<keyword evidence="7 9" id="KW-0234">DNA repair</keyword>
<dbReference type="PANTHER" id="PTHR11059">
    <property type="entry name" value="DNA REPAIR PROTEIN RECN"/>
    <property type="match status" value="1"/>
</dbReference>
<dbReference type="GO" id="GO:0009432">
    <property type="term" value="P:SOS response"/>
    <property type="evidence" value="ECO:0007669"/>
    <property type="project" value="TreeGrafter"/>
</dbReference>
<dbReference type="Pfam" id="PF02463">
    <property type="entry name" value="SMC_N"/>
    <property type="match status" value="1"/>
</dbReference>
<evidence type="ECO:0000256" key="5">
    <source>
        <dbReference type="ARBA" id="ARBA00022763"/>
    </source>
</evidence>
<keyword evidence="14" id="KW-1185">Reference proteome</keyword>
<evidence type="ECO:0000256" key="8">
    <source>
        <dbReference type="ARBA" id="ARBA00033408"/>
    </source>
</evidence>
<protein>
    <recommendedName>
        <fullName evidence="3 9">DNA repair protein RecN</fullName>
    </recommendedName>
    <alternativeName>
        <fullName evidence="8 9">Recombination protein N</fullName>
    </alternativeName>
</protein>
<dbReference type="PIRSF" id="PIRSF003128">
    <property type="entry name" value="RecN"/>
    <property type="match status" value="1"/>
</dbReference>
<dbReference type="PANTHER" id="PTHR11059:SF0">
    <property type="entry name" value="DNA REPAIR PROTEIN RECN"/>
    <property type="match status" value="1"/>
</dbReference>
<evidence type="ECO:0000256" key="6">
    <source>
        <dbReference type="ARBA" id="ARBA00022840"/>
    </source>
</evidence>
<evidence type="ECO:0000256" key="4">
    <source>
        <dbReference type="ARBA" id="ARBA00022741"/>
    </source>
</evidence>
<dbReference type="Proteomes" id="UP000182589">
    <property type="component" value="Unassembled WGS sequence"/>
</dbReference>
<gene>
    <name evidence="12" type="ORF">Heshes_14260</name>
    <name evidence="13" type="ORF">SAMN04489725_10558</name>
</gene>
<dbReference type="GO" id="GO:0043590">
    <property type="term" value="C:bacterial nucleoid"/>
    <property type="evidence" value="ECO:0007669"/>
    <property type="project" value="TreeGrafter"/>
</dbReference>
<dbReference type="InterPro" id="IPR004604">
    <property type="entry name" value="DNA_recomb/repair_RecN"/>
</dbReference>
<dbReference type="GO" id="GO:0006310">
    <property type="term" value="P:DNA recombination"/>
    <property type="evidence" value="ECO:0007669"/>
    <property type="project" value="InterPro"/>
</dbReference>
<evidence type="ECO:0000256" key="9">
    <source>
        <dbReference type="PIRNR" id="PIRNR003128"/>
    </source>
</evidence>
<dbReference type="EMBL" id="FNOJ01000005">
    <property type="protein sequence ID" value="SDW38408.1"/>
    <property type="molecule type" value="Genomic_DNA"/>
</dbReference>
<dbReference type="InterPro" id="IPR027417">
    <property type="entry name" value="P-loop_NTPase"/>
</dbReference>
<dbReference type="Gene3D" id="3.40.50.300">
    <property type="entry name" value="P-loop containing nucleotide triphosphate hydrolases"/>
    <property type="match status" value="2"/>
</dbReference>
<dbReference type="STRING" id="89784.SAMN04489725_10558"/>